<gene>
    <name evidence="1" type="ORF">SCP_1600970</name>
</gene>
<accession>A0A401H4R7</accession>
<dbReference type="InParanoid" id="A0A401H4R7"/>
<protein>
    <submittedName>
        <fullName evidence="1">Uncharacterized protein</fullName>
    </submittedName>
</protein>
<dbReference type="GeneID" id="38786352"/>
<keyword evidence="2" id="KW-1185">Reference proteome</keyword>
<name>A0A401H4R7_9APHY</name>
<dbReference type="STRING" id="139825.A0A401H4R7"/>
<evidence type="ECO:0000313" key="2">
    <source>
        <dbReference type="Proteomes" id="UP000287166"/>
    </source>
</evidence>
<dbReference type="RefSeq" id="XP_027620348.1">
    <property type="nucleotide sequence ID" value="XM_027764547.1"/>
</dbReference>
<comment type="caution">
    <text evidence="1">The sequence shown here is derived from an EMBL/GenBank/DDBJ whole genome shotgun (WGS) entry which is preliminary data.</text>
</comment>
<dbReference type="AlphaFoldDB" id="A0A401H4R7"/>
<sequence length="246" mass="27855">MSGRPSPTRRRRRIGITDSTIGRRSGHLTQFAAHADTIATSLNDARSHLEQCLTLLRGQASSTRSLSSVEDHPAFQAYNRLQKELTLALHECERGRKCLFDMVSPTSIVNDVKVHGDEQEGLRSTIDLGHKDLDNATQHVLFAPSSKRLPPPEIKQVFRANIGVRTPVTRERPKRSHERMREAKARVVAQEPKNMNCEAGEKWHQMSRLERSSLPLESEQFMGLQPQAFYIPRTYQPLTLEEAPTS</sequence>
<dbReference type="Proteomes" id="UP000287166">
    <property type="component" value="Unassembled WGS sequence"/>
</dbReference>
<evidence type="ECO:0000313" key="1">
    <source>
        <dbReference type="EMBL" id="GBE89435.1"/>
    </source>
</evidence>
<organism evidence="1 2">
    <name type="scientific">Sparassis crispa</name>
    <dbReference type="NCBI Taxonomy" id="139825"/>
    <lineage>
        <taxon>Eukaryota</taxon>
        <taxon>Fungi</taxon>
        <taxon>Dikarya</taxon>
        <taxon>Basidiomycota</taxon>
        <taxon>Agaricomycotina</taxon>
        <taxon>Agaricomycetes</taxon>
        <taxon>Polyporales</taxon>
        <taxon>Sparassidaceae</taxon>
        <taxon>Sparassis</taxon>
    </lineage>
</organism>
<dbReference type="OrthoDB" id="21151at2759"/>
<reference evidence="1 2" key="1">
    <citation type="journal article" date="2018" name="Sci. Rep.">
        <title>Genome sequence of the cauliflower mushroom Sparassis crispa (Hanabiratake) and its association with beneficial usage.</title>
        <authorList>
            <person name="Kiyama R."/>
            <person name="Furutani Y."/>
            <person name="Kawaguchi K."/>
            <person name="Nakanishi T."/>
        </authorList>
    </citation>
    <scope>NUCLEOTIDE SEQUENCE [LARGE SCALE GENOMIC DNA]</scope>
</reference>
<proteinExistence type="predicted"/>
<dbReference type="EMBL" id="BFAD01000016">
    <property type="protein sequence ID" value="GBE89435.1"/>
    <property type="molecule type" value="Genomic_DNA"/>
</dbReference>